<organism evidence="1 2">
    <name type="scientific">Paenibacillus illinoisensis</name>
    <dbReference type="NCBI Taxonomy" id="59845"/>
    <lineage>
        <taxon>Bacteria</taxon>
        <taxon>Bacillati</taxon>
        <taxon>Bacillota</taxon>
        <taxon>Bacilli</taxon>
        <taxon>Bacillales</taxon>
        <taxon>Paenibacillaceae</taxon>
        <taxon>Paenibacillus</taxon>
    </lineage>
</organism>
<dbReference type="Proteomes" id="UP000247459">
    <property type="component" value="Unassembled WGS sequence"/>
</dbReference>
<evidence type="ECO:0000313" key="2">
    <source>
        <dbReference type="Proteomes" id="UP000247459"/>
    </source>
</evidence>
<evidence type="ECO:0000313" key="1">
    <source>
        <dbReference type="EMBL" id="PYY28274.1"/>
    </source>
</evidence>
<sequence length="121" mass="13940">MSKFKDLIKKVASKFSTPVKPMVSEVFEEENFKIDMYGNVKAKNLKIDVSVADKEDTKGLNNKVSQLIVDWKDISKMIDAIDKEYKIKQLKSLLIKTKSSRIKKKLQKRINGYGKNSITRN</sequence>
<name>A0A2W0C8E1_9BACL</name>
<proteinExistence type="predicted"/>
<protein>
    <submittedName>
        <fullName evidence="1">Uncharacterized protein</fullName>
    </submittedName>
</protein>
<accession>A0A2W0C8E1</accession>
<dbReference type="RefSeq" id="WP_110820927.1">
    <property type="nucleotide sequence ID" value="NZ_PRLG01000020.1"/>
</dbReference>
<dbReference type="OrthoDB" id="2665744at2"/>
<dbReference type="EMBL" id="PRLG01000020">
    <property type="protein sequence ID" value="PYY28274.1"/>
    <property type="molecule type" value="Genomic_DNA"/>
</dbReference>
<dbReference type="AlphaFoldDB" id="A0A2W0C8E1"/>
<gene>
    <name evidence="1" type="ORF">PIL02S_03420</name>
</gene>
<comment type="caution">
    <text evidence="1">The sequence shown here is derived from an EMBL/GenBank/DDBJ whole genome shotgun (WGS) entry which is preliminary data.</text>
</comment>
<reference evidence="1 2" key="1">
    <citation type="submission" date="2018-01" db="EMBL/GenBank/DDBJ databases">
        <title>Genome sequence of the PGP bacterium Paenibacillus illinoisensis E3.</title>
        <authorList>
            <person name="Rolli E."/>
            <person name="Marasco R."/>
            <person name="Bessem C."/>
            <person name="Michoud G."/>
            <person name="Gaiarsa S."/>
            <person name="Borin S."/>
            <person name="Daffonchio D."/>
        </authorList>
    </citation>
    <scope>NUCLEOTIDE SEQUENCE [LARGE SCALE GENOMIC DNA]</scope>
    <source>
        <strain evidence="1 2">E3</strain>
    </source>
</reference>